<dbReference type="Pfam" id="PF14368">
    <property type="entry name" value="LTP_2"/>
    <property type="match status" value="1"/>
</dbReference>
<keyword evidence="8" id="KW-0449">Lipoprotein</keyword>
<dbReference type="InterPro" id="IPR000528">
    <property type="entry name" value="Plant_nsLTP"/>
</dbReference>
<dbReference type="FunFam" id="1.10.110.10:FF:000001">
    <property type="entry name" value="Bifunctional inhibitor/lipid-transfer protein/seed storage 2S albumin superfamily protein"/>
    <property type="match status" value="1"/>
</dbReference>
<feature type="chain" id="PRO_5043785453" description="Bifunctional inhibitor/plant lipid transfer protein/seed storage helical domain-containing protein" evidence="9">
    <location>
        <begin position="22"/>
        <end position="168"/>
    </location>
</feature>
<evidence type="ECO:0000313" key="11">
    <source>
        <dbReference type="EMBL" id="CAL0310636.1"/>
    </source>
</evidence>
<dbReference type="GO" id="GO:0005886">
    <property type="term" value="C:plasma membrane"/>
    <property type="evidence" value="ECO:0007669"/>
    <property type="project" value="UniProtKB-SubCell"/>
</dbReference>
<evidence type="ECO:0000256" key="8">
    <source>
        <dbReference type="ARBA" id="ARBA00023288"/>
    </source>
</evidence>
<evidence type="ECO:0000256" key="1">
    <source>
        <dbReference type="ARBA" id="ARBA00004609"/>
    </source>
</evidence>
<keyword evidence="3" id="KW-1003">Cell membrane</keyword>
<evidence type="ECO:0000256" key="2">
    <source>
        <dbReference type="ARBA" id="ARBA00009748"/>
    </source>
</evidence>
<dbReference type="GO" id="GO:0006869">
    <property type="term" value="P:lipid transport"/>
    <property type="evidence" value="ECO:0007669"/>
    <property type="project" value="InterPro"/>
</dbReference>
<comment type="similarity">
    <text evidence="2">Belongs to the plant LTP family.</text>
</comment>
<proteinExistence type="inferred from homology"/>
<dbReference type="SMART" id="SM00499">
    <property type="entry name" value="AAI"/>
    <property type="match status" value="1"/>
</dbReference>
<accession>A0AAV1WNI9</accession>
<evidence type="ECO:0000256" key="6">
    <source>
        <dbReference type="ARBA" id="ARBA00023157"/>
    </source>
</evidence>
<dbReference type="Proteomes" id="UP001497480">
    <property type="component" value="Unassembled WGS sequence"/>
</dbReference>
<keyword evidence="5 9" id="KW-0732">Signal</keyword>
<feature type="domain" description="Bifunctional inhibitor/plant lipid transfer protein/seed storage helical" evidence="10">
    <location>
        <begin position="31"/>
        <end position="110"/>
    </location>
</feature>
<protein>
    <recommendedName>
        <fullName evidence="10">Bifunctional inhibitor/plant lipid transfer protein/seed storage helical domain-containing protein</fullName>
    </recommendedName>
</protein>
<evidence type="ECO:0000259" key="10">
    <source>
        <dbReference type="SMART" id="SM00499"/>
    </source>
</evidence>
<reference evidence="11 12" key="1">
    <citation type="submission" date="2024-03" db="EMBL/GenBank/DDBJ databases">
        <authorList>
            <person name="Martinez-Hernandez J."/>
        </authorList>
    </citation>
    <scope>NUCLEOTIDE SEQUENCE [LARGE SCALE GENOMIC DNA]</scope>
</reference>
<dbReference type="GO" id="GO:0098552">
    <property type="term" value="C:side of membrane"/>
    <property type="evidence" value="ECO:0007669"/>
    <property type="project" value="UniProtKB-KW"/>
</dbReference>
<evidence type="ECO:0000256" key="7">
    <source>
        <dbReference type="ARBA" id="ARBA00023180"/>
    </source>
</evidence>
<keyword evidence="4" id="KW-0336">GPI-anchor</keyword>
<evidence type="ECO:0000256" key="9">
    <source>
        <dbReference type="SAM" id="SignalP"/>
    </source>
</evidence>
<dbReference type="CDD" id="cd00010">
    <property type="entry name" value="AAI_LTSS"/>
    <property type="match status" value="1"/>
</dbReference>
<dbReference type="EMBL" id="CAXHTB010000008">
    <property type="protein sequence ID" value="CAL0310636.1"/>
    <property type="molecule type" value="Genomic_DNA"/>
</dbReference>
<name>A0AAV1WNI9_LUPLU</name>
<evidence type="ECO:0000313" key="12">
    <source>
        <dbReference type="Proteomes" id="UP001497480"/>
    </source>
</evidence>
<keyword evidence="6" id="KW-1015">Disulfide bond</keyword>
<gene>
    <name evidence="11" type="ORF">LLUT_LOCUS11696</name>
</gene>
<comment type="caution">
    <text evidence="11">The sequence shown here is derived from an EMBL/GenBank/DDBJ whole genome shotgun (WGS) entry which is preliminary data.</text>
</comment>
<evidence type="ECO:0000256" key="3">
    <source>
        <dbReference type="ARBA" id="ARBA00022475"/>
    </source>
</evidence>
<evidence type="ECO:0000256" key="4">
    <source>
        <dbReference type="ARBA" id="ARBA00022622"/>
    </source>
</evidence>
<dbReference type="SUPFAM" id="SSF47699">
    <property type="entry name" value="Bifunctional inhibitor/lipid-transfer protein/seed storage 2S albumin"/>
    <property type="match status" value="1"/>
</dbReference>
<organism evidence="11 12">
    <name type="scientific">Lupinus luteus</name>
    <name type="common">European yellow lupine</name>
    <dbReference type="NCBI Taxonomy" id="3873"/>
    <lineage>
        <taxon>Eukaryota</taxon>
        <taxon>Viridiplantae</taxon>
        <taxon>Streptophyta</taxon>
        <taxon>Embryophyta</taxon>
        <taxon>Tracheophyta</taxon>
        <taxon>Spermatophyta</taxon>
        <taxon>Magnoliopsida</taxon>
        <taxon>eudicotyledons</taxon>
        <taxon>Gunneridae</taxon>
        <taxon>Pentapetalae</taxon>
        <taxon>rosids</taxon>
        <taxon>fabids</taxon>
        <taxon>Fabales</taxon>
        <taxon>Fabaceae</taxon>
        <taxon>Papilionoideae</taxon>
        <taxon>50 kb inversion clade</taxon>
        <taxon>genistoids sensu lato</taxon>
        <taxon>core genistoids</taxon>
        <taxon>Genisteae</taxon>
        <taxon>Lupinus</taxon>
    </lineage>
</organism>
<sequence>MALKKMIKMVLIMSLMVTLWGATMTQSQSSCTNVLITLSPCLDYITGNASTPSSECCSQLASVVSSQPQCLCEVVNGGASSFASSFNINQTLALALPSACRVQTPPISTCNDSSYFPIGVSVSDTPNSPSGGSGNGIGSSYGNSSSTELPFSLFLFLFLLATTFAEYF</sequence>
<dbReference type="Gene3D" id="1.10.110.10">
    <property type="entry name" value="Plant lipid-transfer and hydrophobic proteins"/>
    <property type="match status" value="1"/>
</dbReference>
<keyword evidence="12" id="KW-1185">Reference proteome</keyword>
<dbReference type="InterPro" id="IPR043325">
    <property type="entry name" value="LTSS"/>
</dbReference>
<comment type="subcellular location">
    <subcellularLocation>
        <location evidence="1">Cell membrane</location>
        <topology evidence="1">Lipid-anchor</topology>
        <topology evidence="1">GPI-anchor</topology>
    </subcellularLocation>
</comment>
<keyword evidence="4" id="KW-0472">Membrane</keyword>
<keyword evidence="7" id="KW-0325">Glycoprotein</keyword>
<dbReference type="PANTHER" id="PTHR33044">
    <property type="entry name" value="BIFUNCTIONAL INHIBITOR/LIPID-TRANSFER PROTEIN/SEED STORAGE 2S ALBUMIN SUPERFAMILY PROTEIN-RELATED"/>
    <property type="match status" value="1"/>
</dbReference>
<dbReference type="AlphaFoldDB" id="A0AAV1WNI9"/>
<dbReference type="PRINTS" id="PR00382">
    <property type="entry name" value="LIPIDTRNSFER"/>
</dbReference>
<evidence type="ECO:0000256" key="5">
    <source>
        <dbReference type="ARBA" id="ARBA00022729"/>
    </source>
</evidence>
<dbReference type="GO" id="GO:0008289">
    <property type="term" value="F:lipid binding"/>
    <property type="evidence" value="ECO:0007669"/>
    <property type="project" value="InterPro"/>
</dbReference>
<dbReference type="InterPro" id="IPR016140">
    <property type="entry name" value="Bifunc_inhib/LTP/seed_store"/>
</dbReference>
<feature type="signal peptide" evidence="9">
    <location>
        <begin position="1"/>
        <end position="21"/>
    </location>
</feature>
<dbReference type="InterPro" id="IPR036312">
    <property type="entry name" value="Bifun_inhib/LTP/seed_sf"/>
</dbReference>